<evidence type="ECO:0000256" key="1">
    <source>
        <dbReference type="ARBA" id="ARBA00004123"/>
    </source>
</evidence>
<comment type="function">
    <text evidence="11">Histone methyltransferase that specifically trimethylates histone H3 to form H3K79me3. This methylation is required for telomere silencing and for the pachytene checkpoint during the meiotic cell cycle by allowing the recruitment of RAD9 to double strand breaks. Nucleosomes are preferred as substrate compared to free histone.</text>
</comment>
<dbReference type="Gene3D" id="3.40.50.150">
    <property type="entry name" value="Vaccinia Virus protein VP39"/>
    <property type="match status" value="1"/>
</dbReference>
<keyword evidence="7 11" id="KW-0156">Chromatin regulator</keyword>
<feature type="compositionally biased region" description="Basic residues" evidence="12">
    <location>
        <begin position="425"/>
        <end position="434"/>
    </location>
</feature>
<dbReference type="InterPro" id="IPR025789">
    <property type="entry name" value="DOT1_dom"/>
</dbReference>
<evidence type="ECO:0000256" key="10">
    <source>
        <dbReference type="ARBA" id="ARBA00047770"/>
    </source>
</evidence>
<evidence type="ECO:0000256" key="3">
    <source>
        <dbReference type="ARBA" id="ARBA00020987"/>
    </source>
</evidence>
<protein>
    <recommendedName>
        <fullName evidence="3 11">Histone-lysine N-methyltransferase, H3 lysine-79 specific</fullName>
        <ecNumber evidence="2 11">2.1.1.360</ecNumber>
    </recommendedName>
    <alternativeName>
        <fullName evidence="9 11">Histone H3-K79 methyltransferase</fullName>
    </alternativeName>
</protein>
<dbReference type="GO" id="GO:0035097">
    <property type="term" value="C:histone methyltransferase complex"/>
    <property type="evidence" value="ECO:0007669"/>
    <property type="project" value="UniProtKB-ARBA"/>
</dbReference>
<comment type="miscellaneous">
    <text evidence="11">In contrast to other lysine histone methyltransferases, it does not contain a SET domain, suggesting the existence of another mechanism for methylation of lysine residues of histones.</text>
</comment>
<dbReference type="PANTHER" id="PTHR21451">
    <property type="entry name" value="HISTONE H3 METHYLTRANSFERASE"/>
    <property type="match status" value="1"/>
</dbReference>
<dbReference type="Pfam" id="PF08123">
    <property type="entry name" value="DOT1"/>
    <property type="match status" value="1"/>
</dbReference>
<dbReference type="GO" id="GO:0006281">
    <property type="term" value="P:DNA repair"/>
    <property type="evidence" value="ECO:0007669"/>
    <property type="project" value="TreeGrafter"/>
</dbReference>
<dbReference type="EMBL" id="WUAV01000001">
    <property type="protein sequence ID" value="KAF1771235.1"/>
    <property type="molecule type" value="Genomic_DNA"/>
</dbReference>
<evidence type="ECO:0000256" key="4">
    <source>
        <dbReference type="ARBA" id="ARBA00022603"/>
    </source>
</evidence>
<dbReference type="InterPro" id="IPR029063">
    <property type="entry name" value="SAM-dependent_MTases_sf"/>
</dbReference>
<dbReference type="KEGG" id="crq:GCK72_003061"/>
<proteinExistence type="inferred from homology"/>
<dbReference type="CDD" id="cd02440">
    <property type="entry name" value="AdoMet_MTases"/>
    <property type="match status" value="1"/>
</dbReference>
<accession>A0A6A5HUG0</accession>
<evidence type="ECO:0000256" key="5">
    <source>
        <dbReference type="ARBA" id="ARBA00022679"/>
    </source>
</evidence>
<dbReference type="Proteomes" id="UP000483820">
    <property type="component" value="Chromosome I"/>
</dbReference>
<dbReference type="GO" id="GO:0000077">
    <property type="term" value="P:DNA damage checkpoint signaling"/>
    <property type="evidence" value="ECO:0007669"/>
    <property type="project" value="TreeGrafter"/>
</dbReference>
<evidence type="ECO:0000313" key="15">
    <source>
        <dbReference type="Proteomes" id="UP000483820"/>
    </source>
</evidence>
<evidence type="ECO:0000256" key="8">
    <source>
        <dbReference type="ARBA" id="ARBA00023242"/>
    </source>
</evidence>
<comment type="similarity">
    <text evidence="11">Belongs to the class I-like SAM-binding methyltransferase superfamily. DOT1 family.</text>
</comment>
<evidence type="ECO:0000256" key="2">
    <source>
        <dbReference type="ARBA" id="ARBA00012190"/>
    </source>
</evidence>
<dbReference type="EC" id="2.1.1.360" evidence="2 11"/>
<dbReference type="AlphaFoldDB" id="A0A6A5HUG0"/>
<keyword evidence="6 11" id="KW-0949">S-adenosyl-L-methionine</keyword>
<evidence type="ECO:0000256" key="11">
    <source>
        <dbReference type="RuleBase" id="RU271113"/>
    </source>
</evidence>
<evidence type="ECO:0000256" key="7">
    <source>
        <dbReference type="ARBA" id="ARBA00022853"/>
    </source>
</evidence>
<keyword evidence="4 11" id="KW-0489">Methyltransferase</keyword>
<feature type="compositionally biased region" description="Basic and acidic residues" evidence="12">
    <location>
        <begin position="384"/>
        <end position="401"/>
    </location>
</feature>
<sequence>MQNHVGGGRRLERGITIQRSGDAGGSRNSGSCIRFESSSLHGSSKFINGTGRKFGESISSTFSILSRKPLKLPGTHDHIHKVVFRILKNVCGLVSHLALHFPEGWDKEKPDNETILTLTKLFNRIAKPFASNWSGSYNTDVLGDWGQRQCSQKVAMEITTYAYECAVPRPADLNTYYKSFTSETYGETNLEQMASIIDELGIGSHDVFVDLGSGIGQLVCFTAAYAKCRKSVGIELSQIPANYAKNLGGHFKQLMAHFGKSHGRFEHHQGDFLNPKFKKLIIEEATVIFINNFAFAPDLMFRITNELLQDLKHGTRIVTTKPFGAHKKDITYRSTGDINSISDTRELTSLECGVSWTAKQVKFWLTTMDHTKLIRYYEAERQKKLEPKSREGSDEVNEREKKTKKRKNGKESDGECSSSNTSQNGKKKDKKKKVAAAGTAVFTASTGALFPSKYYK</sequence>
<dbReference type="CTD" id="9800613"/>
<comment type="subcellular location">
    <subcellularLocation>
        <location evidence="1 11">Nucleus</location>
    </subcellularLocation>
</comment>
<feature type="compositionally biased region" description="Polar residues" evidence="12">
    <location>
        <begin position="415"/>
        <end position="424"/>
    </location>
</feature>
<dbReference type="InterPro" id="IPR030445">
    <property type="entry name" value="H3-K79_meTrfase"/>
</dbReference>
<dbReference type="GeneID" id="9800613"/>
<dbReference type="FunFam" id="3.40.50.150:FF:000033">
    <property type="entry name" value="Histone-lysine N-methyltransferase, H3 lysine-79 specific"/>
    <property type="match status" value="1"/>
</dbReference>
<comment type="caution">
    <text evidence="14">The sequence shown here is derived from an EMBL/GenBank/DDBJ whole genome shotgun (WGS) entry which is preliminary data.</text>
</comment>
<dbReference type="GO" id="GO:0032259">
    <property type="term" value="P:methylation"/>
    <property type="evidence" value="ECO:0007669"/>
    <property type="project" value="UniProtKB-KW"/>
</dbReference>
<evidence type="ECO:0000256" key="6">
    <source>
        <dbReference type="ARBA" id="ARBA00022691"/>
    </source>
</evidence>
<dbReference type="PANTHER" id="PTHR21451:SF0">
    <property type="entry name" value="HISTONE-LYSINE N-METHYLTRANSFERASE, H3 LYSINE-79 SPECIFIC"/>
    <property type="match status" value="1"/>
</dbReference>
<dbReference type="PROSITE" id="PS51569">
    <property type="entry name" value="DOT1"/>
    <property type="match status" value="1"/>
</dbReference>
<name>A0A6A5HUG0_CAERE</name>
<feature type="domain" description="DOT1" evidence="13">
    <location>
        <begin position="66"/>
        <end position="381"/>
    </location>
</feature>
<reference evidence="14 15" key="1">
    <citation type="submission" date="2019-12" db="EMBL/GenBank/DDBJ databases">
        <title>Chromosome-level assembly of the Caenorhabditis remanei genome.</title>
        <authorList>
            <person name="Teterina A.A."/>
            <person name="Willis J.H."/>
            <person name="Phillips P.C."/>
        </authorList>
    </citation>
    <scope>NUCLEOTIDE SEQUENCE [LARGE SCALE GENOMIC DNA]</scope>
    <source>
        <strain evidence="14 15">PX506</strain>
        <tissue evidence="14">Whole organism</tissue>
    </source>
</reference>
<keyword evidence="5 11" id="KW-0808">Transferase</keyword>
<dbReference type="SUPFAM" id="SSF53335">
    <property type="entry name" value="S-adenosyl-L-methionine-dependent methyltransferases"/>
    <property type="match status" value="1"/>
</dbReference>
<feature type="region of interest" description="Disordered" evidence="12">
    <location>
        <begin position="1"/>
        <end position="30"/>
    </location>
</feature>
<keyword evidence="8 11" id="KW-0539">Nucleus</keyword>
<evidence type="ECO:0000313" key="14">
    <source>
        <dbReference type="EMBL" id="KAF1771235.1"/>
    </source>
</evidence>
<evidence type="ECO:0000256" key="9">
    <source>
        <dbReference type="ARBA" id="ARBA00029821"/>
    </source>
</evidence>
<dbReference type="RefSeq" id="XP_003098252.2">
    <property type="nucleotide sequence ID" value="XM_003098204.2"/>
</dbReference>
<gene>
    <name evidence="14" type="ORF">GCK72_003061</name>
</gene>
<evidence type="ECO:0000256" key="12">
    <source>
        <dbReference type="SAM" id="MobiDB-lite"/>
    </source>
</evidence>
<organism evidence="14 15">
    <name type="scientific">Caenorhabditis remanei</name>
    <name type="common">Caenorhabditis vulgaris</name>
    <dbReference type="NCBI Taxonomy" id="31234"/>
    <lineage>
        <taxon>Eukaryota</taxon>
        <taxon>Metazoa</taxon>
        <taxon>Ecdysozoa</taxon>
        <taxon>Nematoda</taxon>
        <taxon>Chromadorea</taxon>
        <taxon>Rhabditida</taxon>
        <taxon>Rhabditina</taxon>
        <taxon>Rhabditomorpha</taxon>
        <taxon>Rhabditoidea</taxon>
        <taxon>Rhabditidae</taxon>
        <taxon>Peloderinae</taxon>
        <taxon>Caenorhabditis</taxon>
    </lineage>
</organism>
<evidence type="ECO:0000259" key="13">
    <source>
        <dbReference type="PROSITE" id="PS51569"/>
    </source>
</evidence>
<comment type="catalytic activity">
    <reaction evidence="10 11">
        <text>L-lysyl(79)-[histone H3] + 3 S-adenosyl-L-methionine = N(6),N(6),N(6)-trimethyl-L-lysyl(79)-[histone H3] + 3 S-adenosyl-L-homocysteine + 3 H(+)</text>
        <dbReference type="Rhea" id="RHEA:60328"/>
        <dbReference type="Rhea" id="RHEA-COMP:15549"/>
        <dbReference type="Rhea" id="RHEA-COMP:15552"/>
        <dbReference type="ChEBI" id="CHEBI:15378"/>
        <dbReference type="ChEBI" id="CHEBI:29969"/>
        <dbReference type="ChEBI" id="CHEBI:57856"/>
        <dbReference type="ChEBI" id="CHEBI:59789"/>
        <dbReference type="ChEBI" id="CHEBI:61961"/>
        <dbReference type="EC" id="2.1.1.360"/>
    </reaction>
</comment>
<dbReference type="GO" id="GO:0140956">
    <property type="term" value="F:histone H3K79 trimethyltransferase activity"/>
    <property type="evidence" value="ECO:0007669"/>
    <property type="project" value="UniProtKB-EC"/>
</dbReference>
<feature type="region of interest" description="Disordered" evidence="12">
    <location>
        <begin position="384"/>
        <end position="434"/>
    </location>
</feature>